<proteinExistence type="predicted"/>
<feature type="region of interest" description="Disordered" evidence="1">
    <location>
        <begin position="300"/>
        <end position="325"/>
    </location>
</feature>
<organism evidence="2 3">
    <name type="scientific">Candidatus Falkowbacteria bacterium CG11_big_fil_rev_8_21_14_0_20_39_10</name>
    <dbReference type="NCBI Taxonomy" id="1974570"/>
    <lineage>
        <taxon>Bacteria</taxon>
        <taxon>Candidatus Falkowiibacteriota</taxon>
    </lineage>
</organism>
<evidence type="ECO:0000313" key="2">
    <source>
        <dbReference type="EMBL" id="PIR13130.1"/>
    </source>
</evidence>
<dbReference type="SUPFAM" id="SSF52833">
    <property type="entry name" value="Thioredoxin-like"/>
    <property type="match status" value="1"/>
</dbReference>
<dbReference type="Gene3D" id="3.40.30.10">
    <property type="entry name" value="Glutaredoxin"/>
    <property type="match status" value="1"/>
</dbReference>
<evidence type="ECO:0008006" key="4">
    <source>
        <dbReference type="Google" id="ProtNLM"/>
    </source>
</evidence>
<comment type="caution">
    <text evidence="2">The sequence shown here is derived from an EMBL/GenBank/DDBJ whole genome shotgun (WGS) entry which is preliminary data.</text>
</comment>
<dbReference type="Proteomes" id="UP000230869">
    <property type="component" value="Unassembled WGS sequence"/>
</dbReference>
<sequence>MRNKIIIFGIIIIALAAVGYKLTQSKPMASILPVEEAKAKVEKFINNNLMQPGSKATIKEVTEEGDLYKVVVSIGAGQDIDSYLTKDGRMFFPQAMNITEIESQNNTQADASANTQPTAVVKTKQDKPVVELFVMSYCPYGTQIEKGILPVLETLGDKISFELKFVDYAMHDKKEIDENLRQYCLVKKGNDKLAVYLNSFLADGDSAKAFVASGISAGDIQSCIDSADKEYKITEGYNDKSAWKGNYPPFNVDKADNEKYGVSGSPTLVINGETVSSARDAKSLLAAICSGFNTQPEQCGAQLSSATPAPGFGSGTGTADDGSCD</sequence>
<accession>A0A2M6K8Q6</accession>
<name>A0A2M6K8Q6_9BACT</name>
<dbReference type="EMBL" id="PCWW01000055">
    <property type="protein sequence ID" value="PIR13130.1"/>
    <property type="molecule type" value="Genomic_DNA"/>
</dbReference>
<reference evidence="2 3" key="1">
    <citation type="submission" date="2017-09" db="EMBL/GenBank/DDBJ databases">
        <title>Depth-based differentiation of microbial function through sediment-hosted aquifers and enrichment of novel symbionts in the deep terrestrial subsurface.</title>
        <authorList>
            <person name="Probst A.J."/>
            <person name="Ladd B."/>
            <person name="Jarett J.K."/>
            <person name="Geller-Mcgrath D.E."/>
            <person name="Sieber C.M."/>
            <person name="Emerson J.B."/>
            <person name="Anantharaman K."/>
            <person name="Thomas B.C."/>
            <person name="Malmstrom R."/>
            <person name="Stieglmeier M."/>
            <person name="Klingl A."/>
            <person name="Woyke T."/>
            <person name="Ryan C.M."/>
            <person name="Banfield J.F."/>
        </authorList>
    </citation>
    <scope>NUCLEOTIDE SEQUENCE [LARGE SCALE GENOMIC DNA]</scope>
    <source>
        <strain evidence="2">CG11_big_fil_rev_8_21_14_0_20_39_10</strain>
    </source>
</reference>
<gene>
    <name evidence="2" type="ORF">COV49_03210</name>
</gene>
<evidence type="ECO:0000313" key="3">
    <source>
        <dbReference type="Proteomes" id="UP000230869"/>
    </source>
</evidence>
<evidence type="ECO:0000256" key="1">
    <source>
        <dbReference type="SAM" id="MobiDB-lite"/>
    </source>
</evidence>
<protein>
    <recommendedName>
        <fullName evidence="4">Thioredoxin-like fold domain-containing protein</fullName>
    </recommendedName>
</protein>
<dbReference type="InterPro" id="IPR036249">
    <property type="entry name" value="Thioredoxin-like_sf"/>
</dbReference>
<dbReference type="AlphaFoldDB" id="A0A2M6K8Q6"/>